<evidence type="ECO:0000313" key="1">
    <source>
        <dbReference type="EMBL" id="CAG7905878.1"/>
    </source>
</evidence>
<proteinExistence type="predicted"/>
<dbReference type="Gramene" id="A04p07790.2_BraZ1">
    <property type="protein sequence ID" value="A04p07790.2_BraZ1.CDS"/>
    <property type="gene ID" value="A04g07790.2_BraZ1"/>
</dbReference>
<evidence type="ECO:0000313" key="2">
    <source>
        <dbReference type="Proteomes" id="UP000694005"/>
    </source>
</evidence>
<feature type="non-terminal residue" evidence="1">
    <location>
        <position position="59"/>
    </location>
</feature>
<dbReference type="EMBL" id="LS974620">
    <property type="protein sequence ID" value="CAG7905878.1"/>
    <property type="molecule type" value="Genomic_DNA"/>
</dbReference>
<reference evidence="1 2" key="1">
    <citation type="submission" date="2021-07" db="EMBL/GenBank/DDBJ databases">
        <authorList>
            <consortium name="Genoscope - CEA"/>
            <person name="William W."/>
        </authorList>
    </citation>
    <scope>NUCLEOTIDE SEQUENCE [LARGE SCALE GENOMIC DNA]</scope>
</reference>
<dbReference type="Proteomes" id="UP000694005">
    <property type="component" value="Chromosome A04"/>
</dbReference>
<sequence>GHFTVWSSKKLSYADRAELIKLLSISLFASVADSCDENGWKLRGVRSPAADSLHIYIMS</sequence>
<protein>
    <submittedName>
        <fullName evidence="1">Uncharacterized protein</fullName>
    </submittedName>
</protein>
<accession>A0A8D9HU23</accession>
<name>A0A8D9HU23_BRACM</name>
<feature type="non-terminal residue" evidence="1">
    <location>
        <position position="1"/>
    </location>
</feature>
<gene>
    <name evidence="1" type="ORF">BRAPAZ1V2_A04P07790.2</name>
</gene>
<dbReference type="AlphaFoldDB" id="A0A8D9HU23"/>
<organism evidence="1 2">
    <name type="scientific">Brassica campestris</name>
    <name type="common">Field mustard</name>
    <dbReference type="NCBI Taxonomy" id="3711"/>
    <lineage>
        <taxon>Eukaryota</taxon>
        <taxon>Viridiplantae</taxon>
        <taxon>Streptophyta</taxon>
        <taxon>Embryophyta</taxon>
        <taxon>Tracheophyta</taxon>
        <taxon>Spermatophyta</taxon>
        <taxon>Magnoliopsida</taxon>
        <taxon>eudicotyledons</taxon>
        <taxon>Gunneridae</taxon>
        <taxon>Pentapetalae</taxon>
        <taxon>rosids</taxon>
        <taxon>malvids</taxon>
        <taxon>Brassicales</taxon>
        <taxon>Brassicaceae</taxon>
        <taxon>Brassiceae</taxon>
        <taxon>Brassica</taxon>
    </lineage>
</organism>